<name>A0A1H4LLM4_9NOCA</name>
<feature type="region of interest" description="Disordered" evidence="1">
    <location>
        <begin position="144"/>
        <end position="173"/>
    </location>
</feature>
<proteinExistence type="predicted"/>
<sequence>MRAPRRGRCTRRGCHLHASAAEWVHPRQVGDRGVRPWTAGALAHRRGLPQQGRIPHADVVRHAQRGAAIERMGGVDVVAARIGRSRSAASRYRSGETNELGAEASKKLENVTAQDIMKRAGVLRPDGTPKTAVVRDLGGVMFRNTPTRDMTTGSAPWISRNSDTPSPATSPANLPPRWLTTITPECAATNNTTASLGSPSCRWEVGISVWWCREVPVPGRRP</sequence>
<keyword evidence="3" id="KW-1185">Reference proteome</keyword>
<organism evidence="2 3">
    <name type="scientific">Rhodococcus koreensis</name>
    <dbReference type="NCBI Taxonomy" id="99653"/>
    <lineage>
        <taxon>Bacteria</taxon>
        <taxon>Bacillati</taxon>
        <taxon>Actinomycetota</taxon>
        <taxon>Actinomycetes</taxon>
        <taxon>Mycobacteriales</taxon>
        <taxon>Nocardiaceae</taxon>
        <taxon>Rhodococcus</taxon>
    </lineage>
</organism>
<accession>A0A1H4LLM4</accession>
<reference evidence="3" key="1">
    <citation type="submission" date="2016-10" db="EMBL/GenBank/DDBJ databases">
        <authorList>
            <person name="Varghese N."/>
            <person name="Submissions S."/>
        </authorList>
    </citation>
    <scope>NUCLEOTIDE SEQUENCE [LARGE SCALE GENOMIC DNA]</scope>
    <source>
        <strain evidence="3">DSM 44498</strain>
    </source>
</reference>
<feature type="compositionally biased region" description="Polar residues" evidence="1">
    <location>
        <begin position="144"/>
        <end position="172"/>
    </location>
</feature>
<evidence type="ECO:0000256" key="1">
    <source>
        <dbReference type="SAM" id="MobiDB-lite"/>
    </source>
</evidence>
<evidence type="ECO:0000313" key="2">
    <source>
        <dbReference type="EMBL" id="SEB71534.1"/>
    </source>
</evidence>
<dbReference type="AlphaFoldDB" id="A0A1H4LLM4"/>
<dbReference type="EMBL" id="FNSV01000005">
    <property type="protein sequence ID" value="SEB71534.1"/>
    <property type="molecule type" value="Genomic_DNA"/>
</dbReference>
<evidence type="ECO:0000313" key="3">
    <source>
        <dbReference type="Proteomes" id="UP000183561"/>
    </source>
</evidence>
<protein>
    <submittedName>
        <fullName evidence="2">Uncharacterized protein</fullName>
    </submittedName>
</protein>
<dbReference type="Proteomes" id="UP000183561">
    <property type="component" value="Unassembled WGS sequence"/>
</dbReference>
<gene>
    <name evidence="2" type="ORF">SAMN04490239_1354</name>
</gene>